<dbReference type="Proteomes" id="UP000828941">
    <property type="component" value="Chromosome 2"/>
</dbReference>
<sequence length="375" mass="42154">MFHNATATNPNSSFSNEEGNALRKSQWWNTSDYLFNSSNHCLWSGIKCNEAGSITAIYAPPNPVSRRNEFGDINLTAFPNLELLDLSGMGLKGSIPAEIATLPRLKFLILFNNLLSGEILSTFSNFTQLQELDLSRNHISVVIPSQIGNLTNLLRLDLSYNNLCGHLFLGIESLKNLVWFDLSWNMLAGPVPPKLGSLKNLTDIYLGNNIITGQIPSSLGHLKHLEALDLGDIIQATEDFDIKYCIGTGGYGSVYRAKLPMGRIVALKKLHRMEYQNPRFARSFQNEIKMLTKIRHRNIVKLHGFCLHNRCMFLIYEHIERGSLFCALNNDVEAQQLNWGKRVNIIKRISHALACMHHDFLPAIIDSTCLGTNSK</sequence>
<evidence type="ECO:0000313" key="1">
    <source>
        <dbReference type="EMBL" id="KAI4353865.1"/>
    </source>
</evidence>
<accession>A0ACB9PZV8</accession>
<name>A0ACB9PZV8_BAUVA</name>
<dbReference type="EMBL" id="CM039427">
    <property type="protein sequence ID" value="KAI4353865.1"/>
    <property type="molecule type" value="Genomic_DNA"/>
</dbReference>
<reference evidence="1 2" key="1">
    <citation type="journal article" date="2022" name="DNA Res.">
        <title>Chromosomal-level genome assembly of the orchid tree Bauhinia variegata (Leguminosae; Cercidoideae) supports the allotetraploid origin hypothesis of Bauhinia.</title>
        <authorList>
            <person name="Zhong Y."/>
            <person name="Chen Y."/>
            <person name="Zheng D."/>
            <person name="Pang J."/>
            <person name="Liu Y."/>
            <person name="Luo S."/>
            <person name="Meng S."/>
            <person name="Qian L."/>
            <person name="Wei D."/>
            <person name="Dai S."/>
            <person name="Zhou R."/>
        </authorList>
    </citation>
    <scope>NUCLEOTIDE SEQUENCE [LARGE SCALE GENOMIC DNA]</scope>
    <source>
        <strain evidence="1">BV-YZ2020</strain>
    </source>
</reference>
<protein>
    <submittedName>
        <fullName evidence="1">Uncharacterized protein</fullName>
    </submittedName>
</protein>
<proteinExistence type="predicted"/>
<evidence type="ECO:0000313" key="2">
    <source>
        <dbReference type="Proteomes" id="UP000828941"/>
    </source>
</evidence>
<keyword evidence="2" id="KW-1185">Reference proteome</keyword>
<gene>
    <name evidence="1" type="ORF">L6164_002788</name>
</gene>
<organism evidence="1 2">
    <name type="scientific">Bauhinia variegata</name>
    <name type="common">Purple orchid tree</name>
    <name type="synonym">Phanera variegata</name>
    <dbReference type="NCBI Taxonomy" id="167791"/>
    <lineage>
        <taxon>Eukaryota</taxon>
        <taxon>Viridiplantae</taxon>
        <taxon>Streptophyta</taxon>
        <taxon>Embryophyta</taxon>
        <taxon>Tracheophyta</taxon>
        <taxon>Spermatophyta</taxon>
        <taxon>Magnoliopsida</taxon>
        <taxon>eudicotyledons</taxon>
        <taxon>Gunneridae</taxon>
        <taxon>Pentapetalae</taxon>
        <taxon>rosids</taxon>
        <taxon>fabids</taxon>
        <taxon>Fabales</taxon>
        <taxon>Fabaceae</taxon>
        <taxon>Cercidoideae</taxon>
        <taxon>Cercideae</taxon>
        <taxon>Bauhiniinae</taxon>
        <taxon>Bauhinia</taxon>
    </lineage>
</organism>
<comment type="caution">
    <text evidence="1">The sequence shown here is derived from an EMBL/GenBank/DDBJ whole genome shotgun (WGS) entry which is preliminary data.</text>
</comment>